<dbReference type="CDD" id="cd03673">
    <property type="entry name" value="NUDIX_Ap6A_hydrolase"/>
    <property type="match status" value="1"/>
</dbReference>
<reference evidence="5 6" key="1">
    <citation type="journal article" date="2016" name="Nat. Commun.">
        <title>Thousands of microbial genomes shed light on interconnected biogeochemical processes in an aquifer system.</title>
        <authorList>
            <person name="Anantharaman K."/>
            <person name="Brown C.T."/>
            <person name="Hug L.A."/>
            <person name="Sharon I."/>
            <person name="Castelle C.J."/>
            <person name="Probst A.J."/>
            <person name="Thomas B.C."/>
            <person name="Singh A."/>
            <person name="Wilkins M.J."/>
            <person name="Karaoz U."/>
            <person name="Brodie E.L."/>
            <person name="Williams K.H."/>
            <person name="Hubbard S.S."/>
            <person name="Banfield J.F."/>
        </authorList>
    </citation>
    <scope>NUCLEOTIDE SEQUENCE [LARGE SCALE GENOMIC DNA]</scope>
</reference>
<dbReference type="InterPro" id="IPR020084">
    <property type="entry name" value="NUDIX_hydrolase_CS"/>
</dbReference>
<dbReference type="PROSITE" id="PS51462">
    <property type="entry name" value="NUDIX"/>
    <property type="match status" value="1"/>
</dbReference>
<dbReference type="SUPFAM" id="SSF55811">
    <property type="entry name" value="Nudix"/>
    <property type="match status" value="1"/>
</dbReference>
<accession>A0A1F7W6X3</accession>
<comment type="caution">
    <text evidence="5">The sequence shown here is derived from an EMBL/GenBank/DDBJ whole genome shotgun (WGS) entry which is preliminary data.</text>
</comment>
<dbReference type="Gene3D" id="3.90.79.10">
    <property type="entry name" value="Nucleoside Triphosphate Pyrophosphohydrolase"/>
    <property type="match status" value="1"/>
</dbReference>
<dbReference type="GO" id="GO:0004081">
    <property type="term" value="F:bis(5'-nucleosyl)-tetraphosphatase (asymmetrical) activity"/>
    <property type="evidence" value="ECO:0007669"/>
    <property type="project" value="TreeGrafter"/>
</dbReference>
<evidence type="ECO:0000313" key="6">
    <source>
        <dbReference type="Proteomes" id="UP000176501"/>
    </source>
</evidence>
<name>A0A1F7W6X3_9BACT</name>
<feature type="region of interest" description="Disordered" evidence="3">
    <location>
        <begin position="1"/>
        <end position="20"/>
    </location>
</feature>
<dbReference type="Pfam" id="PF00293">
    <property type="entry name" value="NUDIX"/>
    <property type="match status" value="1"/>
</dbReference>
<dbReference type="AlphaFoldDB" id="A0A1F7W6X3"/>
<dbReference type="Proteomes" id="UP000176501">
    <property type="component" value="Unassembled WGS sequence"/>
</dbReference>
<dbReference type="GO" id="GO:0006754">
    <property type="term" value="P:ATP biosynthetic process"/>
    <property type="evidence" value="ECO:0007669"/>
    <property type="project" value="TreeGrafter"/>
</dbReference>
<evidence type="ECO:0000256" key="2">
    <source>
        <dbReference type="RuleBase" id="RU003476"/>
    </source>
</evidence>
<dbReference type="InterPro" id="IPR051325">
    <property type="entry name" value="Nudix_hydrolase_domain"/>
</dbReference>
<evidence type="ECO:0000259" key="4">
    <source>
        <dbReference type="PROSITE" id="PS51462"/>
    </source>
</evidence>
<dbReference type="InterPro" id="IPR020476">
    <property type="entry name" value="Nudix_hydrolase"/>
</dbReference>
<dbReference type="PANTHER" id="PTHR21340">
    <property type="entry name" value="DIADENOSINE 5,5-P1,P4-TETRAPHOSPHATE PYROPHOSPHOHYDROLASE MUTT"/>
    <property type="match status" value="1"/>
</dbReference>
<dbReference type="GO" id="GO:0006167">
    <property type="term" value="P:AMP biosynthetic process"/>
    <property type="evidence" value="ECO:0007669"/>
    <property type="project" value="TreeGrafter"/>
</dbReference>
<comment type="similarity">
    <text evidence="2">Belongs to the Nudix hydrolase family.</text>
</comment>
<dbReference type="PANTHER" id="PTHR21340:SF0">
    <property type="entry name" value="BIS(5'-NUCLEOSYL)-TETRAPHOSPHATASE [ASYMMETRICAL]"/>
    <property type="match status" value="1"/>
</dbReference>
<keyword evidence="1 2" id="KW-0378">Hydrolase</keyword>
<proteinExistence type="inferred from homology"/>
<protein>
    <recommendedName>
        <fullName evidence="4">Nudix hydrolase domain-containing protein</fullName>
    </recommendedName>
</protein>
<feature type="domain" description="Nudix hydrolase" evidence="4">
    <location>
        <begin position="24"/>
        <end position="160"/>
    </location>
</feature>
<dbReference type="InterPro" id="IPR000086">
    <property type="entry name" value="NUDIX_hydrolase_dom"/>
</dbReference>
<gene>
    <name evidence="5" type="ORF">A2304_01725</name>
</gene>
<sequence>MQNVIRKKKRPSKSSARVKQRRVDREISAGGIVFRRNGGKIEFALMLDSYDKWAFPKGHVEQGESIEEAAARETLEELGLSEIRLLETLGKIDIWFRDRFQKKGTLIHKDIHYFLFETNADAELHPDPEEHAYEGKWIRPEKLLEVSSYTDMEPVLKRALAYVEDSSAR</sequence>
<dbReference type="InterPro" id="IPR015797">
    <property type="entry name" value="NUDIX_hydrolase-like_dom_sf"/>
</dbReference>
<evidence type="ECO:0000313" key="5">
    <source>
        <dbReference type="EMBL" id="OGL98396.1"/>
    </source>
</evidence>
<evidence type="ECO:0000256" key="1">
    <source>
        <dbReference type="ARBA" id="ARBA00022801"/>
    </source>
</evidence>
<dbReference type="PROSITE" id="PS00893">
    <property type="entry name" value="NUDIX_BOX"/>
    <property type="match status" value="1"/>
</dbReference>
<dbReference type="EMBL" id="MGFE01000020">
    <property type="protein sequence ID" value="OGL98396.1"/>
    <property type="molecule type" value="Genomic_DNA"/>
</dbReference>
<dbReference type="PRINTS" id="PR00502">
    <property type="entry name" value="NUDIXFAMILY"/>
</dbReference>
<evidence type="ECO:0000256" key="3">
    <source>
        <dbReference type="SAM" id="MobiDB-lite"/>
    </source>
</evidence>
<organism evidence="5 6">
    <name type="scientific">Candidatus Uhrbacteria bacterium RIFOXYB2_FULL_57_15</name>
    <dbReference type="NCBI Taxonomy" id="1802422"/>
    <lineage>
        <taxon>Bacteria</taxon>
        <taxon>Candidatus Uhriibacteriota</taxon>
    </lineage>
</organism>